<accession>A0A559TE38</accession>
<dbReference type="InterPro" id="IPR050107">
    <property type="entry name" value="ABC_carbohydrate_import_ATPase"/>
</dbReference>
<feature type="domain" description="ABC transporter" evidence="11">
    <location>
        <begin position="277"/>
        <end position="532"/>
    </location>
</feature>
<dbReference type="SUPFAM" id="SSF52540">
    <property type="entry name" value="P-loop containing nucleoside triphosphate hydrolases"/>
    <property type="match status" value="2"/>
</dbReference>
<proteinExistence type="inferred from homology"/>
<comment type="subcellular location">
    <subcellularLocation>
        <location evidence="1">Cell membrane</location>
        <topology evidence="1">Peripheral membrane protein</topology>
    </subcellularLocation>
</comment>
<dbReference type="AlphaFoldDB" id="A0A559TE38"/>
<dbReference type="SMART" id="SM00382">
    <property type="entry name" value="AAA"/>
    <property type="match status" value="2"/>
</dbReference>
<evidence type="ECO:0000313" key="13">
    <source>
        <dbReference type="Proteomes" id="UP000319824"/>
    </source>
</evidence>
<dbReference type="EMBL" id="VISO01000002">
    <property type="protein sequence ID" value="TVZ72861.1"/>
    <property type="molecule type" value="Genomic_DNA"/>
</dbReference>
<keyword evidence="4" id="KW-1003">Cell membrane</keyword>
<keyword evidence="10" id="KW-0472">Membrane</keyword>
<evidence type="ECO:0000259" key="11">
    <source>
        <dbReference type="PROSITE" id="PS50893"/>
    </source>
</evidence>
<keyword evidence="8 12" id="KW-0067">ATP-binding</keyword>
<dbReference type="Gene3D" id="3.40.50.300">
    <property type="entry name" value="P-loop containing nucleotide triphosphate hydrolases"/>
    <property type="match status" value="2"/>
</dbReference>
<dbReference type="FunFam" id="3.40.50.300:FF:000127">
    <property type="entry name" value="Ribose import ATP-binding protein RbsA"/>
    <property type="match status" value="1"/>
</dbReference>
<keyword evidence="7" id="KW-0547">Nucleotide-binding</keyword>
<evidence type="ECO:0000256" key="3">
    <source>
        <dbReference type="ARBA" id="ARBA00022448"/>
    </source>
</evidence>
<dbReference type="CDD" id="cd03215">
    <property type="entry name" value="ABC_Carb_Monos_II"/>
    <property type="match status" value="1"/>
</dbReference>
<dbReference type="PANTHER" id="PTHR43790">
    <property type="entry name" value="CARBOHYDRATE TRANSPORT ATP-BINDING PROTEIN MG119-RELATED"/>
    <property type="match status" value="1"/>
</dbReference>
<keyword evidence="6" id="KW-0677">Repeat</keyword>
<evidence type="ECO:0000256" key="5">
    <source>
        <dbReference type="ARBA" id="ARBA00022597"/>
    </source>
</evidence>
<dbReference type="PROSITE" id="PS50893">
    <property type="entry name" value="ABC_TRANSPORTER_2"/>
    <property type="match status" value="2"/>
</dbReference>
<keyword evidence="5" id="KW-0762">Sugar transport</keyword>
<dbReference type="GO" id="GO:0016887">
    <property type="term" value="F:ATP hydrolysis activity"/>
    <property type="evidence" value="ECO:0007669"/>
    <property type="project" value="InterPro"/>
</dbReference>
<evidence type="ECO:0000256" key="10">
    <source>
        <dbReference type="ARBA" id="ARBA00023136"/>
    </source>
</evidence>
<dbReference type="PROSITE" id="PS00211">
    <property type="entry name" value="ABC_TRANSPORTER_1"/>
    <property type="match status" value="1"/>
</dbReference>
<dbReference type="InterPro" id="IPR003593">
    <property type="entry name" value="AAA+_ATPase"/>
</dbReference>
<name>A0A559TE38_9HYPH</name>
<evidence type="ECO:0000256" key="9">
    <source>
        <dbReference type="ARBA" id="ARBA00022967"/>
    </source>
</evidence>
<gene>
    <name evidence="12" type="ORF">BCL32_1048</name>
</gene>
<evidence type="ECO:0000256" key="1">
    <source>
        <dbReference type="ARBA" id="ARBA00004202"/>
    </source>
</evidence>
<dbReference type="GO" id="GO:0005886">
    <property type="term" value="C:plasma membrane"/>
    <property type="evidence" value="ECO:0007669"/>
    <property type="project" value="UniProtKB-SubCell"/>
</dbReference>
<dbReference type="InterPro" id="IPR017871">
    <property type="entry name" value="ABC_transporter-like_CS"/>
</dbReference>
<evidence type="ECO:0000256" key="6">
    <source>
        <dbReference type="ARBA" id="ARBA00022737"/>
    </source>
</evidence>
<reference evidence="12 13" key="1">
    <citation type="submission" date="2019-06" db="EMBL/GenBank/DDBJ databases">
        <title>Pac Bio to generate improved reference genome sequences for organisms with transposon mutant libraries (support for FEBA project).</title>
        <authorList>
            <person name="Blow M."/>
        </authorList>
    </citation>
    <scope>NUCLEOTIDE SEQUENCE [LARGE SCALE GENOMIC DNA]</scope>
    <source>
        <strain evidence="12 13">USDA 1844</strain>
    </source>
</reference>
<keyword evidence="9" id="KW-1278">Translocase</keyword>
<dbReference type="InterPro" id="IPR003439">
    <property type="entry name" value="ABC_transporter-like_ATP-bd"/>
</dbReference>
<evidence type="ECO:0000256" key="2">
    <source>
        <dbReference type="ARBA" id="ARBA00005417"/>
    </source>
</evidence>
<comment type="similarity">
    <text evidence="2">Belongs to the ABC transporter superfamily.</text>
</comment>
<organism evidence="12 13">
    <name type="scientific">Rhizobium mongolense USDA 1844</name>
    <dbReference type="NCBI Taxonomy" id="1079460"/>
    <lineage>
        <taxon>Bacteria</taxon>
        <taxon>Pseudomonadati</taxon>
        <taxon>Pseudomonadota</taxon>
        <taxon>Alphaproteobacteria</taxon>
        <taxon>Hyphomicrobiales</taxon>
        <taxon>Rhizobiaceae</taxon>
        <taxon>Rhizobium/Agrobacterium group</taxon>
        <taxon>Rhizobium</taxon>
    </lineage>
</organism>
<feature type="domain" description="ABC transporter" evidence="11">
    <location>
        <begin position="42"/>
        <end position="278"/>
    </location>
</feature>
<comment type="caution">
    <text evidence="12">The sequence shown here is derived from an EMBL/GenBank/DDBJ whole genome shotgun (WGS) entry which is preliminary data.</text>
</comment>
<keyword evidence="3" id="KW-0813">Transport</keyword>
<evidence type="ECO:0000256" key="7">
    <source>
        <dbReference type="ARBA" id="ARBA00022741"/>
    </source>
</evidence>
<evidence type="ECO:0000256" key="8">
    <source>
        <dbReference type="ARBA" id="ARBA00022840"/>
    </source>
</evidence>
<dbReference type="InterPro" id="IPR027417">
    <property type="entry name" value="P-loop_NTPase"/>
</dbReference>
<dbReference type="PANTHER" id="PTHR43790:SF3">
    <property type="entry name" value="D-ALLOSE IMPORT ATP-BINDING PROTEIN ALSA-RELATED"/>
    <property type="match status" value="1"/>
</dbReference>
<sequence length="532" mass="58010">MHKARRLWGRRDFSFDTGKALMNTALQQPVTDRKTADAPAILEMRGISQIFPGVKALDNVSITLYPGKVTALIGENGAGKSTLVKILTGIYRPNEGEIIVDGQPVTFASAQAAIDAGVTAIHQETVLFDELTVAENIFLGHAPRTKFRTIDWKAMNSRSKGLLTSLESSIDPTIRLKDLSIAQRHLVAIARALSIEARIVIMDEPTAALSRKEIDDLFRIVQGLKERGKAILFISHKFDELYEIADNFVVFRDGRAVGNGRLKETPQDAIVKLMVGRDVENVFPKSPVEIGGPVLEVQDYCHRTEFRDISFTLRKGEILGVYGLIGAGRSELCQSLFGITKPLSGRLMLDGKKISMASPHDAIRAGIVYVPEERGRHGLALPMPIYQNMTLPSLTRTSRKGFLKAANEFALARKYAERLDLRAAALSVPVGTLSGGNQQKVVIGKWLATQPKVIILDEPTKGIDIGSKAAVHGFISELAAEGLSIIMISSELPEIIGMSDRVLVMKEGLSVGLFERAELSPETLVRAATGNA</sequence>
<evidence type="ECO:0000256" key="4">
    <source>
        <dbReference type="ARBA" id="ARBA00022475"/>
    </source>
</evidence>
<dbReference type="Proteomes" id="UP000319824">
    <property type="component" value="Unassembled WGS sequence"/>
</dbReference>
<dbReference type="GO" id="GO:0005524">
    <property type="term" value="F:ATP binding"/>
    <property type="evidence" value="ECO:0007669"/>
    <property type="project" value="UniProtKB-KW"/>
</dbReference>
<protein>
    <submittedName>
        <fullName evidence="12">Rhamnose ABC transporter ATP-binding protein</fullName>
    </submittedName>
</protein>
<dbReference type="CDD" id="cd03216">
    <property type="entry name" value="ABC_Carb_Monos_I"/>
    <property type="match status" value="1"/>
</dbReference>
<evidence type="ECO:0000313" key="12">
    <source>
        <dbReference type="EMBL" id="TVZ72861.1"/>
    </source>
</evidence>
<dbReference type="Pfam" id="PF00005">
    <property type="entry name" value="ABC_tran"/>
    <property type="match status" value="2"/>
</dbReference>